<keyword evidence="5 11" id="KW-0134">Cell wall</keyword>
<evidence type="ECO:0000256" key="9">
    <source>
        <dbReference type="ARBA" id="ARBA00047928"/>
    </source>
</evidence>
<dbReference type="InterPro" id="IPR012334">
    <property type="entry name" value="Pectin_lyas_fold"/>
</dbReference>
<dbReference type="InterPro" id="IPR000070">
    <property type="entry name" value="Pectinesterase_cat"/>
</dbReference>
<comment type="similarity">
    <text evidence="3">Belongs to the pectinesterase family.</text>
</comment>
<comment type="subcellular location">
    <subcellularLocation>
        <location evidence="1 11">Secreted</location>
        <location evidence="1 11">Cell wall</location>
    </subcellularLocation>
</comment>
<reference evidence="13" key="1">
    <citation type="journal article" date="2012" name="Nat. Biotechnol.">
        <title>Draft genome sequence of pigeonpea (Cajanus cajan), an orphan legume crop of resource-poor farmers.</title>
        <authorList>
            <person name="Varshney R.K."/>
            <person name="Chen W."/>
            <person name="Li Y."/>
            <person name="Bharti A.K."/>
            <person name="Saxena R.K."/>
            <person name="Schlueter J.A."/>
            <person name="Donoghue M.T."/>
            <person name="Azam S."/>
            <person name="Fan G."/>
            <person name="Whaley A.M."/>
            <person name="Farmer A.D."/>
            <person name="Sheridan J."/>
            <person name="Iwata A."/>
            <person name="Tuteja R."/>
            <person name="Penmetsa R.V."/>
            <person name="Wu W."/>
            <person name="Upadhyaya H.D."/>
            <person name="Yang S.P."/>
            <person name="Shah T."/>
            <person name="Saxena K.B."/>
            <person name="Michael T."/>
            <person name="McCombie W.R."/>
            <person name="Yang B."/>
            <person name="Zhang G."/>
            <person name="Yang H."/>
            <person name="Wang J."/>
            <person name="Spillane C."/>
            <person name="Cook D.R."/>
            <person name="May G.D."/>
            <person name="Xu X."/>
            <person name="Jackson S.A."/>
        </authorList>
    </citation>
    <scope>NUCLEOTIDE SEQUENCE [LARGE SCALE GENOMIC DNA]</scope>
</reference>
<evidence type="ECO:0000313" key="14">
    <source>
        <dbReference type="Proteomes" id="UP000075243"/>
    </source>
</evidence>
<keyword evidence="8" id="KW-0325">Glycoprotein</keyword>
<evidence type="ECO:0000259" key="12">
    <source>
        <dbReference type="Pfam" id="PF01095"/>
    </source>
</evidence>
<dbReference type="Proteomes" id="UP000075243">
    <property type="component" value="Unassembled WGS sequence"/>
</dbReference>
<evidence type="ECO:0000256" key="2">
    <source>
        <dbReference type="ARBA" id="ARBA00005184"/>
    </source>
</evidence>
<dbReference type="FunFam" id="2.160.20.10:FF:000013">
    <property type="entry name" value="Pectinesterase"/>
    <property type="match status" value="1"/>
</dbReference>
<keyword evidence="6 11" id="KW-0378">Hydrolase</keyword>
<dbReference type="PANTHER" id="PTHR31321:SF76">
    <property type="entry name" value="PECTINESTERASE 10-RELATED"/>
    <property type="match status" value="1"/>
</dbReference>
<dbReference type="GO" id="GO:0045490">
    <property type="term" value="P:pectin catabolic process"/>
    <property type="evidence" value="ECO:0007669"/>
    <property type="project" value="UniProtKB-UniRule"/>
</dbReference>
<dbReference type="Gene3D" id="2.160.20.10">
    <property type="entry name" value="Single-stranded right-handed beta-helix, Pectin lyase-like"/>
    <property type="match status" value="1"/>
</dbReference>
<dbReference type="OMA" id="NTDNWIN"/>
<comment type="catalytic activity">
    <reaction evidence="9 11">
        <text>[(1-&gt;4)-alpha-D-galacturonosyl methyl ester](n) + n H2O = [(1-&gt;4)-alpha-D-galacturonosyl](n) + n methanol + n H(+)</text>
        <dbReference type="Rhea" id="RHEA:22380"/>
        <dbReference type="Rhea" id="RHEA-COMP:14570"/>
        <dbReference type="Rhea" id="RHEA-COMP:14573"/>
        <dbReference type="ChEBI" id="CHEBI:15377"/>
        <dbReference type="ChEBI" id="CHEBI:15378"/>
        <dbReference type="ChEBI" id="CHEBI:17790"/>
        <dbReference type="ChEBI" id="CHEBI:140522"/>
        <dbReference type="ChEBI" id="CHEBI:140523"/>
        <dbReference type="EC" id="3.1.1.11"/>
    </reaction>
</comment>
<dbReference type="GO" id="GO:0030599">
    <property type="term" value="F:pectinesterase activity"/>
    <property type="evidence" value="ECO:0007669"/>
    <property type="project" value="UniProtKB-UniRule"/>
</dbReference>
<feature type="domain" description="Pectinesterase catalytic" evidence="12">
    <location>
        <begin position="13"/>
        <end position="298"/>
    </location>
</feature>
<dbReference type="Pfam" id="PF01095">
    <property type="entry name" value="Pectinesterase"/>
    <property type="match status" value="1"/>
</dbReference>
<evidence type="ECO:0000256" key="11">
    <source>
        <dbReference type="RuleBase" id="RU000589"/>
    </source>
</evidence>
<sequence>MSLSFAASHYQTVIVDPSGHGNFSTIQSAIDSVPSNNQYWVSIHVKAGTYKEKLLIPYDKPFVVLKGEGQKRTFVEWQDHESIAQSPTFASMANNVVVKSITFKNTYNDYKTAQNMEPAVAAMISGDMSYFYDVGFYGLQDTLWDDRGRHYFKSCTIAGAMDFIFGTAQSIYEQCTISAIDANLGPAIRGFITAQGRENPNDTNGFVFKSCTIVGNGTTYLGRPWRGYARVLFYNNMMSNIIIPEGWVPWNFAGNEGGITFAEYGNSGPGADKSKRVSWMKNLDSETINMLASTSFIDKEGWIKIEQQF</sequence>
<dbReference type="EMBL" id="KQ483464">
    <property type="protein sequence ID" value="KYP50009.1"/>
    <property type="molecule type" value="Genomic_DNA"/>
</dbReference>
<evidence type="ECO:0000256" key="6">
    <source>
        <dbReference type="ARBA" id="ARBA00022801"/>
    </source>
</evidence>
<keyword evidence="11" id="KW-0964">Secreted</keyword>
<evidence type="ECO:0000256" key="8">
    <source>
        <dbReference type="ARBA" id="ARBA00023180"/>
    </source>
</evidence>
<keyword evidence="11" id="KW-0961">Cell wall biogenesis/degradation</keyword>
<organism evidence="13 14">
    <name type="scientific">Cajanus cajan</name>
    <name type="common">Pigeon pea</name>
    <name type="synonym">Cajanus indicus</name>
    <dbReference type="NCBI Taxonomy" id="3821"/>
    <lineage>
        <taxon>Eukaryota</taxon>
        <taxon>Viridiplantae</taxon>
        <taxon>Streptophyta</taxon>
        <taxon>Embryophyta</taxon>
        <taxon>Tracheophyta</taxon>
        <taxon>Spermatophyta</taxon>
        <taxon>Magnoliopsida</taxon>
        <taxon>eudicotyledons</taxon>
        <taxon>Gunneridae</taxon>
        <taxon>Pentapetalae</taxon>
        <taxon>rosids</taxon>
        <taxon>fabids</taxon>
        <taxon>Fabales</taxon>
        <taxon>Fabaceae</taxon>
        <taxon>Papilionoideae</taxon>
        <taxon>50 kb inversion clade</taxon>
        <taxon>NPAAA clade</taxon>
        <taxon>indigoferoid/millettioid clade</taxon>
        <taxon>Phaseoleae</taxon>
        <taxon>Cajanus</taxon>
    </lineage>
</organism>
<evidence type="ECO:0000256" key="1">
    <source>
        <dbReference type="ARBA" id="ARBA00004191"/>
    </source>
</evidence>
<dbReference type="EC" id="3.1.1.11" evidence="4 11"/>
<dbReference type="InterPro" id="IPR018040">
    <property type="entry name" value="Pectinesterase_Tyr_AS"/>
</dbReference>
<proteinExistence type="inferred from homology"/>
<dbReference type="PANTHER" id="PTHR31321">
    <property type="entry name" value="ACYL-COA THIOESTER HYDROLASE YBHC-RELATED"/>
    <property type="match status" value="1"/>
</dbReference>
<gene>
    <name evidence="13" type="ORF">KK1_028249</name>
</gene>
<dbReference type="GO" id="GO:0042545">
    <property type="term" value="P:cell wall modification"/>
    <property type="evidence" value="ECO:0007669"/>
    <property type="project" value="UniProtKB-UniRule"/>
</dbReference>
<evidence type="ECO:0000256" key="10">
    <source>
        <dbReference type="ARBA" id="ARBA00057335"/>
    </source>
</evidence>
<evidence type="ECO:0000256" key="5">
    <source>
        <dbReference type="ARBA" id="ARBA00022512"/>
    </source>
</evidence>
<dbReference type="SUPFAM" id="SSF51126">
    <property type="entry name" value="Pectin lyase-like"/>
    <property type="match status" value="1"/>
</dbReference>
<evidence type="ECO:0000256" key="7">
    <source>
        <dbReference type="ARBA" id="ARBA00023085"/>
    </source>
</evidence>
<dbReference type="InterPro" id="IPR011050">
    <property type="entry name" value="Pectin_lyase_fold/virulence"/>
</dbReference>
<dbReference type="UniPathway" id="UPA00545">
    <property type="reaction ID" value="UER00823"/>
</dbReference>
<accession>A0A151S5E6</accession>
<evidence type="ECO:0000256" key="4">
    <source>
        <dbReference type="ARBA" id="ARBA00013229"/>
    </source>
</evidence>
<protein>
    <recommendedName>
        <fullName evidence="4 11">Pectinesterase</fullName>
        <ecNumber evidence="4 11">3.1.1.11</ecNumber>
    </recommendedName>
</protein>
<name>A0A151S5E6_CAJCA</name>
<keyword evidence="7 11" id="KW-0063">Aspartyl esterase</keyword>
<dbReference type="Gramene" id="C.cajan_29351.t">
    <property type="protein sequence ID" value="C.cajan_29351.t"/>
    <property type="gene ID" value="C.cajan_29351"/>
</dbReference>
<evidence type="ECO:0000256" key="3">
    <source>
        <dbReference type="ARBA" id="ARBA00008891"/>
    </source>
</evidence>
<dbReference type="AlphaFoldDB" id="A0A151S5E6"/>
<comment type="pathway">
    <text evidence="2 11">Glycan metabolism; pectin degradation; 2-dehydro-3-deoxy-D-gluconate from pectin: step 1/5.</text>
</comment>
<dbReference type="STRING" id="3821.A0A151S5E6"/>
<comment type="function">
    <text evidence="10 11">Acts in the modification of cell walls via demethylesterification of cell wall pectin.</text>
</comment>
<dbReference type="PROSITE" id="PS00800">
    <property type="entry name" value="PECTINESTERASE_1"/>
    <property type="match status" value="1"/>
</dbReference>
<keyword evidence="14" id="KW-1185">Reference proteome</keyword>
<evidence type="ECO:0000313" key="13">
    <source>
        <dbReference type="EMBL" id="KYP50009.1"/>
    </source>
</evidence>